<reference evidence="2 3" key="1">
    <citation type="submission" date="2013-11" db="EMBL/GenBank/DDBJ databases">
        <title>Genome sequencing of Stegodyphus mimosarum.</title>
        <authorList>
            <person name="Bechsgaard J."/>
        </authorList>
    </citation>
    <scope>NUCLEOTIDE SEQUENCE [LARGE SCALE GENOMIC DNA]</scope>
</reference>
<keyword evidence="3" id="KW-1185">Reference proteome</keyword>
<evidence type="ECO:0000256" key="1">
    <source>
        <dbReference type="SAM" id="SignalP"/>
    </source>
</evidence>
<protein>
    <submittedName>
        <fullName evidence="2">Uncharacterized protein</fullName>
    </submittedName>
</protein>
<organism evidence="2 3">
    <name type="scientific">Stegodyphus mimosarum</name>
    <name type="common">African social velvet spider</name>
    <dbReference type="NCBI Taxonomy" id="407821"/>
    <lineage>
        <taxon>Eukaryota</taxon>
        <taxon>Metazoa</taxon>
        <taxon>Ecdysozoa</taxon>
        <taxon>Arthropoda</taxon>
        <taxon>Chelicerata</taxon>
        <taxon>Arachnida</taxon>
        <taxon>Araneae</taxon>
        <taxon>Araneomorphae</taxon>
        <taxon>Entelegynae</taxon>
        <taxon>Eresoidea</taxon>
        <taxon>Eresidae</taxon>
        <taxon>Stegodyphus</taxon>
    </lineage>
</organism>
<keyword evidence="1" id="KW-0732">Signal</keyword>
<dbReference type="OrthoDB" id="10279315at2759"/>
<dbReference type="Proteomes" id="UP000054359">
    <property type="component" value="Unassembled WGS sequence"/>
</dbReference>
<gene>
    <name evidence="2" type="ORF">X975_00150</name>
</gene>
<feature type="signal peptide" evidence="1">
    <location>
        <begin position="1"/>
        <end position="17"/>
    </location>
</feature>
<evidence type="ECO:0000313" key="2">
    <source>
        <dbReference type="EMBL" id="KFM71506.1"/>
    </source>
</evidence>
<evidence type="ECO:0000313" key="3">
    <source>
        <dbReference type="Proteomes" id="UP000054359"/>
    </source>
</evidence>
<sequence length="123" mass="13878">MWTLFATILLVASAALGTDDICEKKSWEVCDPGVPFVFPNNEKEFDEQCPILLDETTCRREYGIKCNSDELQEITEIIEFLQNVCRKGSSLNEAIRPNVGCIKENIKSVLIRPGQPTELIEIT</sequence>
<feature type="chain" id="PRO_5001830225" evidence="1">
    <location>
        <begin position="18"/>
        <end position="123"/>
    </location>
</feature>
<name>A0A087U2B7_STEMI</name>
<dbReference type="EMBL" id="KK117830">
    <property type="protein sequence ID" value="KFM71506.1"/>
    <property type="molecule type" value="Genomic_DNA"/>
</dbReference>
<accession>A0A087U2B7</accession>
<proteinExistence type="predicted"/>
<dbReference type="AlphaFoldDB" id="A0A087U2B7"/>
<feature type="non-terminal residue" evidence="2">
    <location>
        <position position="123"/>
    </location>
</feature>